<organism evidence="3 4">
    <name type="scientific">Leifsonia xyli subsp. cynodontis DSM 46306</name>
    <dbReference type="NCBI Taxonomy" id="1389489"/>
    <lineage>
        <taxon>Bacteria</taxon>
        <taxon>Bacillati</taxon>
        <taxon>Actinomycetota</taxon>
        <taxon>Actinomycetes</taxon>
        <taxon>Micrococcales</taxon>
        <taxon>Microbacteriaceae</taxon>
        <taxon>Leifsonia</taxon>
    </lineage>
</organism>
<sequence length="112" mass="12544">MTTVKYMMFVMTDPEPDTVPDESDVERWVDDLDASGKRIIGEVLEPPTSARVIRIRDGERSVAEGGGADSTAWICGFDILECESIDEAVEIASRHPMARNGRLEIRPFTTWE</sequence>
<proteinExistence type="inferred from homology"/>
<gene>
    <name evidence="3" type="ORF">O159_06640</name>
</gene>
<dbReference type="Proteomes" id="UP000016743">
    <property type="component" value="Chromosome"/>
</dbReference>
<dbReference type="EMBL" id="CP006734">
    <property type="protein sequence ID" value="AGW40843.1"/>
    <property type="molecule type" value="Genomic_DNA"/>
</dbReference>
<dbReference type="InterPro" id="IPR005545">
    <property type="entry name" value="YCII"/>
</dbReference>
<dbReference type="PANTHER" id="PTHR35174">
    <property type="entry name" value="BLL7171 PROTEIN-RELATED"/>
    <property type="match status" value="1"/>
</dbReference>
<dbReference type="InterPro" id="IPR011008">
    <property type="entry name" value="Dimeric_a/b-barrel"/>
</dbReference>
<comment type="similarity">
    <text evidence="1">Belongs to the YciI family.</text>
</comment>
<evidence type="ECO:0000256" key="1">
    <source>
        <dbReference type="ARBA" id="ARBA00007689"/>
    </source>
</evidence>
<name>U3PBH3_LEIXC</name>
<accession>U3PBH3</accession>
<protein>
    <recommendedName>
        <fullName evidence="2">YCII-related domain-containing protein</fullName>
    </recommendedName>
</protein>
<dbReference type="PATRIC" id="fig|1389489.3.peg.642"/>
<evidence type="ECO:0000313" key="4">
    <source>
        <dbReference type="Proteomes" id="UP000016743"/>
    </source>
</evidence>
<evidence type="ECO:0000313" key="3">
    <source>
        <dbReference type="EMBL" id="AGW40843.1"/>
    </source>
</evidence>
<keyword evidence="4" id="KW-1185">Reference proteome</keyword>
<dbReference type="KEGG" id="lxy:O159_06640"/>
<dbReference type="eggNOG" id="COG3795">
    <property type="taxonomic scope" value="Bacteria"/>
</dbReference>
<dbReference type="HOGENOM" id="CLU_130902_2_2_11"/>
<evidence type="ECO:0000259" key="2">
    <source>
        <dbReference type="Pfam" id="PF03795"/>
    </source>
</evidence>
<dbReference type="Gene3D" id="3.30.70.1060">
    <property type="entry name" value="Dimeric alpha+beta barrel"/>
    <property type="match status" value="1"/>
</dbReference>
<reference evidence="3 4" key="1">
    <citation type="journal article" date="2013" name="Genome Announc.">
        <title>Complete Genome Sequence of Leifsonia xyli subsp. cynodontis Strain DSM46306, a Gram-Positive Bacterial Pathogen of Grasses.</title>
        <authorList>
            <person name="Monteiro-Vitorello C.B."/>
            <person name="Zerillo M.M."/>
            <person name="Van Sluys M.A."/>
            <person name="Camargo L.E."/>
            <person name="Kitajima J.P."/>
        </authorList>
    </citation>
    <scope>NUCLEOTIDE SEQUENCE [LARGE SCALE GENOMIC DNA]</scope>
    <source>
        <strain evidence="3 4">DSM 46306</strain>
    </source>
</reference>
<feature type="domain" description="YCII-related" evidence="2">
    <location>
        <begin position="26"/>
        <end position="111"/>
    </location>
</feature>
<dbReference type="AlphaFoldDB" id="U3PBH3"/>
<dbReference type="PANTHER" id="PTHR35174:SF3">
    <property type="entry name" value="BLL7171 PROTEIN"/>
    <property type="match status" value="1"/>
</dbReference>
<dbReference type="STRING" id="1389489.O159_06640"/>
<dbReference type="Pfam" id="PF03795">
    <property type="entry name" value="YCII"/>
    <property type="match status" value="1"/>
</dbReference>
<dbReference type="SUPFAM" id="SSF54909">
    <property type="entry name" value="Dimeric alpha+beta barrel"/>
    <property type="match status" value="1"/>
</dbReference>